<feature type="region of interest" description="Disordered" evidence="1">
    <location>
        <begin position="19"/>
        <end position="39"/>
    </location>
</feature>
<dbReference type="RefSeq" id="WP_144260176.1">
    <property type="nucleotide sequence ID" value="NZ_QMDX01000001.1"/>
</dbReference>
<dbReference type="Pfam" id="PF03243">
    <property type="entry name" value="MerB"/>
    <property type="match status" value="1"/>
</dbReference>
<evidence type="ECO:0000313" key="3">
    <source>
        <dbReference type="Proteomes" id="UP000319894"/>
    </source>
</evidence>
<organism evidence="2 3">
    <name type="scientific">Haloglomus irregulare</name>
    <dbReference type="NCBI Taxonomy" id="2234134"/>
    <lineage>
        <taxon>Archaea</taxon>
        <taxon>Methanobacteriati</taxon>
        <taxon>Methanobacteriota</taxon>
        <taxon>Stenosarchaea group</taxon>
        <taxon>Halobacteria</taxon>
        <taxon>Halobacteriales</taxon>
        <taxon>Natronomonadaceae</taxon>
        <taxon>Haloglomus</taxon>
    </lineage>
</organism>
<gene>
    <name evidence="2" type="ORF">DP107_00500</name>
</gene>
<accession>A0A554NFC6</accession>
<keyword evidence="3" id="KW-1185">Reference proteome</keyword>
<dbReference type="OrthoDB" id="232973at2157"/>
<keyword evidence="2" id="KW-0456">Lyase</keyword>
<dbReference type="InterPro" id="IPR053717">
    <property type="entry name" value="MerB_lyase_sf"/>
</dbReference>
<dbReference type="SUPFAM" id="SSF160387">
    <property type="entry name" value="NosL/MerB-like"/>
    <property type="match status" value="1"/>
</dbReference>
<dbReference type="InParanoid" id="A0A554NFC6"/>
<dbReference type="EMBL" id="QMDX01000001">
    <property type="protein sequence ID" value="TSD15700.1"/>
    <property type="molecule type" value="Genomic_DNA"/>
</dbReference>
<dbReference type="GO" id="GO:0018836">
    <property type="term" value="F:alkylmercury lyase activity"/>
    <property type="evidence" value="ECO:0007669"/>
    <property type="project" value="InterPro"/>
</dbReference>
<dbReference type="Proteomes" id="UP000319894">
    <property type="component" value="Unassembled WGS sequence"/>
</dbReference>
<evidence type="ECO:0000313" key="2">
    <source>
        <dbReference type="EMBL" id="TSD15700.1"/>
    </source>
</evidence>
<dbReference type="Gene3D" id="3.30.450.410">
    <property type="match status" value="1"/>
</dbReference>
<feature type="compositionally biased region" description="Low complexity" evidence="1">
    <location>
        <begin position="19"/>
        <end position="35"/>
    </location>
</feature>
<proteinExistence type="predicted"/>
<dbReference type="InterPro" id="IPR004927">
    <property type="entry name" value="MerB"/>
</dbReference>
<evidence type="ECO:0000256" key="1">
    <source>
        <dbReference type="SAM" id="MobiDB-lite"/>
    </source>
</evidence>
<dbReference type="AlphaFoldDB" id="A0A554NFC6"/>
<protein>
    <submittedName>
        <fullName evidence="2">Alkylmercury lyase</fullName>
    </submittedName>
</protein>
<sequence length="238" mass="24322">MSNQTADCCEQCSATASTTEGGTTARRADGGQRATTEYDTATPADRWLDEPVLAGTLPADLAATAAAFYGVERVETLGDFADATRAAAGGAIDPADLCHTDGPSPHRATAGDDTYQFQCFYDGLVLARLRESAIDIETVSPGGTPIDLYVSDDGTVDVAPSGAVVSFGVAADAPTTGDPTAEQVYGAVCPQVRAFPSREAYMAWAAATDAPTVRLSLAAGLPVAASLIGRAPRPDGNS</sequence>
<name>A0A554NFC6_9EURY</name>
<reference evidence="2 3" key="1">
    <citation type="submission" date="2018-06" db="EMBL/GenBank/DDBJ databases">
        <title>Natronomonas sp. F16-60 a new haloarchaeon isolated from a solar saltern of Isla Cristina, Huelva, Spain.</title>
        <authorList>
            <person name="Duran-Viseras A."/>
            <person name="Sanchez-Porro C."/>
            <person name="Ventosa A."/>
        </authorList>
    </citation>
    <scope>NUCLEOTIDE SEQUENCE [LARGE SCALE GENOMIC DNA]</scope>
    <source>
        <strain evidence="2 3">F16-60</strain>
    </source>
</reference>
<comment type="caution">
    <text evidence="2">The sequence shown here is derived from an EMBL/GenBank/DDBJ whole genome shotgun (WGS) entry which is preliminary data.</text>
</comment>